<name>A0A174P5B7_BACUN</name>
<reference evidence="3 4" key="1">
    <citation type="submission" date="2015-09" db="EMBL/GenBank/DDBJ databases">
        <authorList>
            <consortium name="Pathogen Informatics"/>
        </authorList>
    </citation>
    <scope>NUCLEOTIDE SEQUENCE [LARGE SCALE GENOMIC DNA]</scope>
    <source>
        <strain evidence="3 4">2789STDY5834847</strain>
    </source>
</reference>
<dbReference type="EMBL" id="CZAF01000014">
    <property type="protein sequence ID" value="CUP54691.1"/>
    <property type="molecule type" value="Genomic_DNA"/>
</dbReference>
<evidence type="ECO:0000313" key="3">
    <source>
        <dbReference type="EMBL" id="CUP54691.1"/>
    </source>
</evidence>
<dbReference type="Proteomes" id="UP000095614">
    <property type="component" value="Unassembled WGS sequence"/>
</dbReference>
<gene>
    <name evidence="3" type="ORF">ERS852462_03958</name>
</gene>
<organism evidence="3 4">
    <name type="scientific">Bacteroides uniformis</name>
    <dbReference type="NCBI Taxonomy" id="820"/>
    <lineage>
        <taxon>Bacteria</taxon>
        <taxon>Pseudomonadati</taxon>
        <taxon>Bacteroidota</taxon>
        <taxon>Bacteroidia</taxon>
        <taxon>Bacteroidales</taxon>
        <taxon>Bacteroidaceae</taxon>
        <taxon>Bacteroides</taxon>
    </lineage>
</organism>
<sequence>MRGKRGFFGHADSRVRLFCRRLTGKQRILLAGTVSFLLAASCLYSILSCVSRFGEPGQRPAMGHIRSVVFRPERTRNIHSNIHKHENGLSENQGTARSVK</sequence>
<evidence type="ECO:0000313" key="4">
    <source>
        <dbReference type="Proteomes" id="UP000095614"/>
    </source>
</evidence>
<dbReference type="AlphaFoldDB" id="A0A174P5B7"/>
<dbReference type="OrthoDB" id="1038594at2"/>
<keyword evidence="2" id="KW-1133">Transmembrane helix</keyword>
<keyword evidence="2" id="KW-0472">Membrane</keyword>
<proteinExistence type="predicted"/>
<evidence type="ECO:0000256" key="1">
    <source>
        <dbReference type="SAM" id="MobiDB-lite"/>
    </source>
</evidence>
<feature type="compositionally biased region" description="Polar residues" evidence="1">
    <location>
        <begin position="89"/>
        <end position="100"/>
    </location>
</feature>
<feature type="transmembrane region" description="Helical" evidence="2">
    <location>
        <begin position="28"/>
        <end position="47"/>
    </location>
</feature>
<protein>
    <recommendedName>
        <fullName evidence="5">DUF3989 domain-containing protein</fullName>
    </recommendedName>
</protein>
<evidence type="ECO:0008006" key="5">
    <source>
        <dbReference type="Google" id="ProtNLM"/>
    </source>
</evidence>
<accession>A0A174P5B7</accession>
<keyword evidence="2" id="KW-0812">Transmembrane</keyword>
<feature type="region of interest" description="Disordered" evidence="1">
    <location>
        <begin position="80"/>
        <end position="100"/>
    </location>
</feature>
<dbReference type="RefSeq" id="WP_057098204.1">
    <property type="nucleotide sequence ID" value="NZ_CP072239.1"/>
</dbReference>
<evidence type="ECO:0000256" key="2">
    <source>
        <dbReference type="SAM" id="Phobius"/>
    </source>
</evidence>